<evidence type="ECO:0000256" key="8">
    <source>
        <dbReference type="PROSITE-ProRule" id="PRU01360"/>
    </source>
</evidence>
<organism evidence="13 14">
    <name type="scientific">Alistipes communis</name>
    <dbReference type="NCBI Taxonomy" id="2585118"/>
    <lineage>
        <taxon>Bacteria</taxon>
        <taxon>Pseudomonadati</taxon>
        <taxon>Bacteroidota</taxon>
        <taxon>Bacteroidia</taxon>
        <taxon>Bacteroidales</taxon>
        <taxon>Rikenellaceae</taxon>
        <taxon>Alistipes</taxon>
    </lineage>
</organism>
<evidence type="ECO:0000256" key="2">
    <source>
        <dbReference type="ARBA" id="ARBA00022448"/>
    </source>
</evidence>
<dbReference type="EMBL" id="AP019735">
    <property type="protein sequence ID" value="BBL03488.1"/>
    <property type="molecule type" value="Genomic_DNA"/>
</dbReference>
<keyword evidence="3 8" id="KW-1134">Transmembrane beta strand</keyword>
<feature type="chain" id="PRO_5021420137" evidence="10">
    <location>
        <begin position="20"/>
        <end position="778"/>
    </location>
</feature>
<dbReference type="KEGG" id="acou:A5CBH24_08010"/>
<accession>A0A4Y1WTU6</accession>
<evidence type="ECO:0000256" key="4">
    <source>
        <dbReference type="ARBA" id="ARBA00022692"/>
    </source>
</evidence>
<dbReference type="OrthoDB" id="9760333at2"/>
<feature type="signal peptide" evidence="10">
    <location>
        <begin position="1"/>
        <end position="19"/>
    </location>
</feature>
<dbReference type="GO" id="GO:0015344">
    <property type="term" value="F:siderophore uptake transmembrane transporter activity"/>
    <property type="evidence" value="ECO:0007669"/>
    <property type="project" value="TreeGrafter"/>
</dbReference>
<dbReference type="Gene3D" id="2.40.170.20">
    <property type="entry name" value="TonB-dependent receptor, beta-barrel domain"/>
    <property type="match status" value="1"/>
</dbReference>
<sequence>MKSYILLLGLLLGGFTAYADSTAKKETEAILIGHVVDSRSGEHLPFITITVKGTTIGTTTDVSGHYLLGNLPVGRPLTVVAQSVGYKSAERSVTLGAHSTTELNFELEEQAVDVGEVVVEIDRNSVIRKETPSLVNILNSKLFERTNAATLADGLSFQPGVRVEDGCQNCGFAQVRINGLDGHYSQILLDSRPLFSALNGVYGLEQIPANMIERVEVIRGGGSALFGASAIGGTINIITKEPLRDWAEIGHTLMSVGCSGAYDNNTTINASLVSNNRKAGIYVYGQNRYRSGYDHDGDGYTELPNLRNQMFGMRSYLRTGDHSKLTLEYHGINEFRRGGNRLDLPAHEANITEQTDHNINGASVAFDLFSRDDRTRHLSVYSAVQQTTRKSYYGGTGEGATDEELENARKAYGRTDGLTVISGAQFLQRFERLLFLPSELTLGVEHSYDHIDDVTIGYDMRTNQKVHILSGVIQNEWKARKWSFLLGGRFDHHNMVDHVIFSPRINLRYNPTEQINLRLNYAGGFRAPQTFDEDLHIALVGGERVVTQLDPDLREERSNSLSASIDLYRSFGSVETNLLVEGFYTALDHIFATRYLPEPNEKGETVLERYNGGGATVAGVNVEAKAAFSRWFDLQAGITWQRSRYEHAQHWSDDAPDERRMFRSPDWYGYLTANFVPVRRFDISLSGTYTGEMLVQHAAGSGTPVDVAVTTPDFFALNVKLAYEFPILRTLTLQLNAGVQNLFDSYQSDFDQGWERDSGYVYGPSLPRSWFVGAKIRF</sequence>
<evidence type="ECO:0000256" key="5">
    <source>
        <dbReference type="ARBA" id="ARBA00023077"/>
    </source>
</evidence>
<keyword evidence="13" id="KW-0675">Receptor</keyword>
<dbReference type="PANTHER" id="PTHR30069:SF57">
    <property type="entry name" value="TONB-DEPENDENT RECEPTOR"/>
    <property type="match status" value="1"/>
</dbReference>
<evidence type="ECO:0000256" key="10">
    <source>
        <dbReference type="SAM" id="SignalP"/>
    </source>
</evidence>
<dbReference type="CDD" id="cd01347">
    <property type="entry name" value="ligand_gated_channel"/>
    <property type="match status" value="1"/>
</dbReference>
<evidence type="ECO:0000256" key="7">
    <source>
        <dbReference type="ARBA" id="ARBA00023237"/>
    </source>
</evidence>
<dbReference type="Proteomes" id="UP000318946">
    <property type="component" value="Chromosome"/>
</dbReference>
<dbReference type="Pfam" id="PF13715">
    <property type="entry name" value="CarbopepD_reg_2"/>
    <property type="match status" value="1"/>
</dbReference>
<comment type="subcellular location">
    <subcellularLocation>
        <location evidence="1 8">Cell outer membrane</location>
        <topology evidence="1 8">Multi-pass membrane protein</topology>
    </subcellularLocation>
</comment>
<evidence type="ECO:0000313" key="14">
    <source>
        <dbReference type="Proteomes" id="UP000318946"/>
    </source>
</evidence>
<dbReference type="RefSeq" id="WP_141412284.1">
    <property type="nucleotide sequence ID" value="NZ_AP019735.1"/>
</dbReference>
<comment type="similarity">
    <text evidence="8 9">Belongs to the TonB-dependent receptor family.</text>
</comment>
<keyword evidence="10" id="KW-0732">Signal</keyword>
<dbReference type="PROSITE" id="PS52016">
    <property type="entry name" value="TONB_DEPENDENT_REC_3"/>
    <property type="match status" value="1"/>
</dbReference>
<dbReference type="InterPro" id="IPR039426">
    <property type="entry name" value="TonB-dep_rcpt-like"/>
</dbReference>
<keyword evidence="14" id="KW-1185">Reference proteome</keyword>
<name>A0A4Y1WTU6_9BACT</name>
<evidence type="ECO:0000259" key="12">
    <source>
        <dbReference type="Pfam" id="PF07715"/>
    </source>
</evidence>
<dbReference type="Gene3D" id="2.60.40.1120">
    <property type="entry name" value="Carboxypeptidase-like, regulatory domain"/>
    <property type="match status" value="1"/>
</dbReference>
<keyword evidence="6 8" id="KW-0472">Membrane</keyword>
<dbReference type="SUPFAM" id="SSF49464">
    <property type="entry name" value="Carboxypeptidase regulatory domain-like"/>
    <property type="match status" value="1"/>
</dbReference>
<keyword evidence="4 8" id="KW-0812">Transmembrane</keyword>
<dbReference type="GO" id="GO:0009279">
    <property type="term" value="C:cell outer membrane"/>
    <property type="evidence" value="ECO:0007669"/>
    <property type="project" value="UniProtKB-SubCell"/>
</dbReference>
<dbReference type="AlphaFoldDB" id="A0A4Y1WTU6"/>
<evidence type="ECO:0000256" key="6">
    <source>
        <dbReference type="ARBA" id="ARBA00023136"/>
    </source>
</evidence>
<dbReference type="PANTHER" id="PTHR30069">
    <property type="entry name" value="TONB-DEPENDENT OUTER MEMBRANE RECEPTOR"/>
    <property type="match status" value="1"/>
</dbReference>
<keyword evidence="7 8" id="KW-0998">Cell outer membrane</keyword>
<dbReference type="Pfam" id="PF00593">
    <property type="entry name" value="TonB_dep_Rec_b-barrel"/>
    <property type="match status" value="1"/>
</dbReference>
<dbReference type="Pfam" id="PF07715">
    <property type="entry name" value="Plug"/>
    <property type="match status" value="1"/>
</dbReference>
<dbReference type="GO" id="GO:0044718">
    <property type="term" value="P:siderophore transmembrane transport"/>
    <property type="evidence" value="ECO:0007669"/>
    <property type="project" value="TreeGrafter"/>
</dbReference>
<feature type="domain" description="TonB-dependent receptor-like beta-barrel" evidence="11">
    <location>
        <begin position="292"/>
        <end position="742"/>
    </location>
</feature>
<dbReference type="InterPro" id="IPR036942">
    <property type="entry name" value="Beta-barrel_TonB_sf"/>
</dbReference>
<evidence type="ECO:0000259" key="11">
    <source>
        <dbReference type="Pfam" id="PF00593"/>
    </source>
</evidence>
<dbReference type="InterPro" id="IPR037066">
    <property type="entry name" value="Plug_dom_sf"/>
</dbReference>
<feature type="domain" description="TonB-dependent receptor plug" evidence="12">
    <location>
        <begin position="129"/>
        <end position="234"/>
    </location>
</feature>
<keyword evidence="2 8" id="KW-0813">Transport</keyword>
<dbReference type="InterPro" id="IPR012910">
    <property type="entry name" value="Plug_dom"/>
</dbReference>
<keyword evidence="5 9" id="KW-0798">TonB box</keyword>
<dbReference type="Gene3D" id="2.170.130.10">
    <property type="entry name" value="TonB-dependent receptor, plug domain"/>
    <property type="match status" value="1"/>
</dbReference>
<reference evidence="14" key="1">
    <citation type="submission" date="2019-06" db="EMBL/GenBank/DDBJ databases">
        <title>Alistipes onderdonkii subsp. vulgaris subsp. nov., Alistipes dispar sp. nov. and Alistipes communis sp. nov., isolated from human faeces, and creation of Alistipes onderdonkii subsp. onderdonkii subsp. nov.</title>
        <authorList>
            <person name="Sakamoto M."/>
            <person name="Ikeyama N."/>
            <person name="Ogata Y."/>
            <person name="Suda W."/>
            <person name="Iino T."/>
            <person name="Hattori M."/>
            <person name="Ohkuma M."/>
        </authorList>
    </citation>
    <scope>NUCLEOTIDE SEQUENCE [LARGE SCALE GENOMIC DNA]</scope>
    <source>
        <strain evidence="14">5CBH24</strain>
    </source>
</reference>
<proteinExistence type="inferred from homology"/>
<dbReference type="InterPro" id="IPR008969">
    <property type="entry name" value="CarboxyPept-like_regulatory"/>
</dbReference>
<protein>
    <submittedName>
        <fullName evidence="13">TonB-dependent receptor</fullName>
    </submittedName>
</protein>
<gene>
    <name evidence="13" type="ORF">A5CBH24_08010</name>
</gene>
<evidence type="ECO:0000313" key="13">
    <source>
        <dbReference type="EMBL" id="BBL03488.1"/>
    </source>
</evidence>
<evidence type="ECO:0000256" key="9">
    <source>
        <dbReference type="RuleBase" id="RU003357"/>
    </source>
</evidence>
<dbReference type="InterPro" id="IPR000531">
    <property type="entry name" value="Beta-barrel_TonB"/>
</dbReference>
<dbReference type="GeneID" id="78341517"/>
<evidence type="ECO:0000256" key="1">
    <source>
        <dbReference type="ARBA" id="ARBA00004571"/>
    </source>
</evidence>
<evidence type="ECO:0000256" key="3">
    <source>
        <dbReference type="ARBA" id="ARBA00022452"/>
    </source>
</evidence>
<dbReference type="SUPFAM" id="SSF56935">
    <property type="entry name" value="Porins"/>
    <property type="match status" value="1"/>
</dbReference>